<dbReference type="InterPro" id="IPR029063">
    <property type="entry name" value="SAM-dependent_MTases_sf"/>
</dbReference>
<dbReference type="GO" id="GO:0003723">
    <property type="term" value="F:RNA binding"/>
    <property type="evidence" value="ECO:0007669"/>
    <property type="project" value="UniProtKB-KW"/>
</dbReference>
<reference evidence="15 16" key="1">
    <citation type="submission" date="2013-10" db="EMBL/GenBank/DDBJ databases">
        <authorList>
            <person name="Wang G."/>
            <person name="Zhuang W."/>
        </authorList>
    </citation>
    <scope>NUCLEOTIDE SEQUENCE [LARGE SCALE GENOMIC DNA]</scope>
    <source>
        <strain evidence="15 16">DSM 20118</strain>
    </source>
</reference>
<evidence type="ECO:0000256" key="11">
    <source>
        <dbReference type="ARBA" id="ARBA00035025"/>
    </source>
</evidence>
<dbReference type="NCBIfam" id="TIGR04074">
    <property type="entry name" value="bacter_Hen1"/>
    <property type="match status" value="1"/>
</dbReference>
<evidence type="ECO:0000256" key="2">
    <source>
        <dbReference type="ARBA" id="ARBA00009026"/>
    </source>
</evidence>
<dbReference type="SUPFAM" id="SSF53335">
    <property type="entry name" value="S-adenosyl-L-methionine-dependent methyltransferases"/>
    <property type="match status" value="1"/>
</dbReference>
<proteinExistence type="inferred from homology"/>
<evidence type="ECO:0000313" key="15">
    <source>
        <dbReference type="EMBL" id="KGM02090.1"/>
    </source>
</evidence>
<dbReference type="Gene3D" id="3.40.50.150">
    <property type="entry name" value="Vaccinia Virus protein VP39"/>
    <property type="match status" value="1"/>
</dbReference>
<evidence type="ECO:0000313" key="16">
    <source>
        <dbReference type="Proteomes" id="UP000029833"/>
    </source>
</evidence>
<keyword evidence="7" id="KW-0479">Metal-binding</keyword>
<evidence type="ECO:0000256" key="1">
    <source>
        <dbReference type="ARBA" id="ARBA00001946"/>
    </source>
</evidence>
<comment type="caution">
    <text evidence="15">The sequence shown here is derived from an EMBL/GenBank/DDBJ whole genome shotgun (WGS) entry which is preliminary data.</text>
</comment>
<dbReference type="OrthoDB" id="626362at2"/>
<dbReference type="GO" id="GO:0001510">
    <property type="term" value="P:RNA methylation"/>
    <property type="evidence" value="ECO:0007669"/>
    <property type="project" value="InterPro"/>
</dbReference>
<evidence type="ECO:0000256" key="5">
    <source>
        <dbReference type="ARBA" id="ARBA00022679"/>
    </source>
</evidence>
<dbReference type="PANTHER" id="PTHR21404:SF3">
    <property type="entry name" value="SMALL RNA 2'-O-METHYLTRANSFERASE"/>
    <property type="match status" value="1"/>
</dbReference>
<dbReference type="Proteomes" id="UP000029833">
    <property type="component" value="Unassembled WGS sequence"/>
</dbReference>
<protein>
    <recommendedName>
        <fullName evidence="3">Small RNA 2'-O-methyltransferase</fullName>
        <ecNumber evidence="11">2.1.1.386</ecNumber>
    </recommendedName>
</protein>
<evidence type="ECO:0000256" key="9">
    <source>
        <dbReference type="ARBA" id="ARBA00022884"/>
    </source>
</evidence>
<dbReference type="GO" id="GO:0046872">
    <property type="term" value="F:metal ion binding"/>
    <property type="evidence" value="ECO:0007669"/>
    <property type="project" value="UniProtKB-KW"/>
</dbReference>
<evidence type="ECO:0000256" key="10">
    <source>
        <dbReference type="ARBA" id="ARBA00023158"/>
    </source>
</evidence>
<dbReference type="GO" id="GO:0031047">
    <property type="term" value="P:regulatory ncRNA-mediated gene silencing"/>
    <property type="evidence" value="ECO:0007669"/>
    <property type="project" value="UniProtKB-KW"/>
</dbReference>
<comment type="catalytic activity">
    <reaction evidence="12">
        <text>small RNA 3'-end nucleotide + S-adenosyl-L-methionine = small RNA 3'-end 2'-O-methylnucleotide + S-adenosyl-L-homocysteine + H(+)</text>
        <dbReference type="Rhea" id="RHEA:37887"/>
        <dbReference type="Rhea" id="RHEA-COMP:10415"/>
        <dbReference type="Rhea" id="RHEA-COMP:10416"/>
        <dbReference type="ChEBI" id="CHEBI:15378"/>
        <dbReference type="ChEBI" id="CHEBI:57856"/>
        <dbReference type="ChEBI" id="CHEBI:59789"/>
        <dbReference type="ChEBI" id="CHEBI:74896"/>
        <dbReference type="ChEBI" id="CHEBI:74898"/>
        <dbReference type="EC" id="2.1.1.386"/>
    </reaction>
</comment>
<dbReference type="RefSeq" id="WP_034630008.1">
    <property type="nucleotide sequence ID" value="NZ_AXNT01000066.1"/>
</dbReference>
<dbReference type="Pfam" id="PF13489">
    <property type="entry name" value="Methyltransf_23"/>
    <property type="match status" value="1"/>
</dbReference>
<dbReference type="PANTHER" id="PTHR21404">
    <property type="entry name" value="HEN1"/>
    <property type="match status" value="1"/>
</dbReference>
<evidence type="ECO:0000256" key="7">
    <source>
        <dbReference type="ARBA" id="ARBA00022723"/>
    </source>
</evidence>
<keyword evidence="4 15" id="KW-0489">Methyltransferase</keyword>
<dbReference type="AlphaFoldDB" id="A0A0A0B5G6"/>
<evidence type="ECO:0000256" key="6">
    <source>
        <dbReference type="ARBA" id="ARBA00022691"/>
    </source>
</evidence>
<sequence length="533" mass="57633">MLLELTTETDDASDLGFLLHKHPARVQAFEQSVGVAHVFYPEADERRCTVALLLEVDPVALVRGKGRGSRDSAFSLAEYVNDRPYAASSMLAVALGRVFRSAMAGRCEARPELPGREWPLEVRVPAVPCRGGVEAAVRLFEPLGWTVRATPVPLDPQVPAWGDSRYVDLHLTGTMRVADALSHLYVLLPTLDVAKHYWVGTDEVDKLVRAGEGWLARHPAREEIARRYLANRRVLADSAVARLAEVDDVLPDADDDSVAEELPEDVPTADGDAGRDGTATPDGAPSRDEQASPGGAPSPDELATPDDSVTPDDPAATHDVEPGPEPTRAPLARLRVDAVVEQLRAVGARSVVDLGCGEGVLLRALLREKGVERVLGVDVSHRALELAARRLHLDTLPERLRARVELAQSSITYTDARVAGFDAAVLMEVVEHVDPPRLGALEHAVFGAASPATVVVTTPNAEHNVRYPTLAAGSMRHHDHRFEWTRAELAAWAHATAGRYGYGVELLPVGEDDPDVGPPTQMAVFRRAEEAAR</sequence>
<evidence type="ECO:0000256" key="8">
    <source>
        <dbReference type="ARBA" id="ARBA00022842"/>
    </source>
</evidence>
<feature type="domain" description="Hen1 N-terminal" evidence="14">
    <location>
        <begin position="1"/>
        <end position="244"/>
    </location>
</feature>
<name>A0A0A0B5G6_9CELL</name>
<dbReference type="InterPro" id="IPR024740">
    <property type="entry name" value="Hen1_N"/>
</dbReference>
<gene>
    <name evidence="15" type="ORF">Q760_15470</name>
</gene>
<feature type="region of interest" description="Disordered" evidence="13">
    <location>
        <begin position="251"/>
        <end position="330"/>
    </location>
</feature>
<dbReference type="Gene3D" id="3.30.1610.20">
    <property type="entry name" value="Hen1, N-terminal domain"/>
    <property type="match status" value="1"/>
</dbReference>
<keyword evidence="5 15" id="KW-0808">Transferase</keyword>
<dbReference type="STRING" id="1408250.Q760_15470"/>
<keyword evidence="10" id="KW-0943">RNA-mediated gene silencing</keyword>
<accession>A0A0A0B5G6</accession>
<keyword evidence="6" id="KW-0949">S-adenosyl-L-methionine</keyword>
<comment type="cofactor">
    <cofactor evidence="1">
        <name>Mg(2+)</name>
        <dbReference type="ChEBI" id="CHEBI:18420"/>
    </cofactor>
</comment>
<keyword evidence="8" id="KW-0460">Magnesium</keyword>
<evidence type="ECO:0000259" key="14">
    <source>
        <dbReference type="Pfam" id="PF12623"/>
    </source>
</evidence>
<keyword evidence="16" id="KW-1185">Reference proteome</keyword>
<dbReference type="Pfam" id="PF12623">
    <property type="entry name" value="Hen1_L"/>
    <property type="match status" value="1"/>
</dbReference>
<feature type="compositionally biased region" description="Acidic residues" evidence="13">
    <location>
        <begin position="251"/>
        <end position="264"/>
    </location>
</feature>
<evidence type="ECO:0000256" key="13">
    <source>
        <dbReference type="SAM" id="MobiDB-lite"/>
    </source>
</evidence>
<keyword evidence="9" id="KW-0694">RNA-binding</keyword>
<dbReference type="InterPro" id="IPR038546">
    <property type="entry name" value="Hen1_N_sf"/>
</dbReference>
<evidence type="ECO:0000256" key="12">
    <source>
        <dbReference type="ARBA" id="ARBA00048418"/>
    </source>
</evidence>
<evidence type="ECO:0000256" key="3">
    <source>
        <dbReference type="ARBA" id="ARBA00021330"/>
    </source>
</evidence>
<organism evidence="15 16">
    <name type="scientific">Cellulomonas cellasea DSM 20118</name>
    <dbReference type="NCBI Taxonomy" id="1408250"/>
    <lineage>
        <taxon>Bacteria</taxon>
        <taxon>Bacillati</taxon>
        <taxon>Actinomycetota</taxon>
        <taxon>Actinomycetes</taxon>
        <taxon>Micrococcales</taxon>
        <taxon>Cellulomonadaceae</taxon>
        <taxon>Cellulomonas</taxon>
    </lineage>
</organism>
<dbReference type="CDD" id="cd02440">
    <property type="entry name" value="AdoMet_MTases"/>
    <property type="match status" value="1"/>
</dbReference>
<dbReference type="GO" id="GO:0090486">
    <property type="term" value="F:small RNA 2'-O-methyltransferase activity"/>
    <property type="evidence" value="ECO:0007669"/>
    <property type="project" value="UniProtKB-EC"/>
</dbReference>
<dbReference type="EC" id="2.1.1.386" evidence="11"/>
<evidence type="ECO:0000256" key="4">
    <source>
        <dbReference type="ARBA" id="ARBA00022603"/>
    </source>
</evidence>
<dbReference type="EMBL" id="AXNT01000066">
    <property type="protein sequence ID" value="KGM02090.1"/>
    <property type="molecule type" value="Genomic_DNA"/>
</dbReference>
<dbReference type="InterPro" id="IPR026610">
    <property type="entry name" value="Hen1"/>
</dbReference>
<comment type="similarity">
    <text evidence="2">Belongs to the methyltransferase superfamily. HEN1 family.</text>
</comment>
<dbReference type="InterPro" id="IPR024026">
    <property type="entry name" value="3'-RNA_MeTfrase_Hen1_bac"/>
</dbReference>